<dbReference type="Pfam" id="PF17921">
    <property type="entry name" value="Integrase_H2C2"/>
    <property type="match status" value="1"/>
</dbReference>
<dbReference type="InterPro" id="IPR041588">
    <property type="entry name" value="Integrase_H2C2"/>
</dbReference>
<dbReference type="EMBL" id="JAAGAX010000355">
    <property type="protein sequence ID" value="KAF2282349.1"/>
    <property type="molecule type" value="Genomic_DNA"/>
</dbReference>
<reference evidence="2 3" key="1">
    <citation type="journal article" date="2020" name="Mol. Plant">
        <title>The Chromosome-Based Rubber Tree Genome Provides New Insights into Spurge Genome Evolution and Rubber Biosynthesis.</title>
        <authorList>
            <person name="Liu J."/>
            <person name="Shi C."/>
            <person name="Shi C.C."/>
            <person name="Li W."/>
            <person name="Zhang Q.J."/>
            <person name="Zhang Y."/>
            <person name="Li K."/>
            <person name="Lu H.F."/>
            <person name="Shi C."/>
            <person name="Zhu S.T."/>
            <person name="Xiao Z.Y."/>
            <person name="Nan H."/>
            <person name="Yue Y."/>
            <person name="Zhu X.G."/>
            <person name="Wu Y."/>
            <person name="Hong X.N."/>
            <person name="Fan G.Y."/>
            <person name="Tong Y."/>
            <person name="Zhang D."/>
            <person name="Mao C.L."/>
            <person name="Liu Y.L."/>
            <person name="Hao S.J."/>
            <person name="Liu W.Q."/>
            <person name="Lv M.Q."/>
            <person name="Zhang H.B."/>
            <person name="Liu Y."/>
            <person name="Hu-Tang G.R."/>
            <person name="Wang J.P."/>
            <person name="Wang J.H."/>
            <person name="Sun Y.H."/>
            <person name="Ni S.B."/>
            <person name="Chen W.B."/>
            <person name="Zhang X.C."/>
            <person name="Jiao Y.N."/>
            <person name="Eichler E.E."/>
            <person name="Li G.H."/>
            <person name="Liu X."/>
            <person name="Gao L.Z."/>
        </authorList>
    </citation>
    <scope>NUCLEOTIDE SEQUENCE [LARGE SCALE GENOMIC DNA]</scope>
    <source>
        <strain evidence="3">cv. GT1</strain>
        <tissue evidence="2">Leaf</tissue>
    </source>
</reference>
<dbReference type="SUPFAM" id="SSF50630">
    <property type="entry name" value="Acid proteases"/>
    <property type="match status" value="1"/>
</dbReference>
<evidence type="ECO:0000313" key="2">
    <source>
        <dbReference type="EMBL" id="KAF2282349.1"/>
    </source>
</evidence>
<proteinExistence type="predicted"/>
<accession>A0A6A6K4P1</accession>
<evidence type="ECO:0000313" key="3">
    <source>
        <dbReference type="Proteomes" id="UP000467840"/>
    </source>
</evidence>
<dbReference type="AlphaFoldDB" id="A0A6A6K4P1"/>
<feature type="domain" description="Integrase zinc-binding" evidence="1">
    <location>
        <begin position="160"/>
        <end position="215"/>
    </location>
</feature>
<name>A0A6A6K4P1_HEVBR</name>
<dbReference type="FunFam" id="1.10.340.70:FF:000001">
    <property type="entry name" value="Retrovirus-related Pol polyprotein from transposon gypsy-like Protein"/>
    <property type="match status" value="1"/>
</dbReference>
<dbReference type="PANTHER" id="PTHR47266">
    <property type="entry name" value="ENDONUCLEASE-RELATED"/>
    <property type="match status" value="1"/>
</dbReference>
<organism evidence="2 3">
    <name type="scientific">Hevea brasiliensis</name>
    <name type="common">Para rubber tree</name>
    <name type="synonym">Siphonia brasiliensis</name>
    <dbReference type="NCBI Taxonomy" id="3981"/>
    <lineage>
        <taxon>Eukaryota</taxon>
        <taxon>Viridiplantae</taxon>
        <taxon>Streptophyta</taxon>
        <taxon>Embryophyta</taxon>
        <taxon>Tracheophyta</taxon>
        <taxon>Spermatophyta</taxon>
        <taxon>Magnoliopsida</taxon>
        <taxon>eudicotyledons</taxon>
        <taxon>Gunneridae</taxon>
        <taxon>Pentapetalae</taxon>
        <taxon>rosids</taxon>
        <taxon>fabids</taxon>
        <taxon>Malpighiales</taxon>
        <taxon>Euphorbiaceae</taxon>
        <taxon>Crotonoideae</taxon>
        <taxon>Micrandreae</taxon>
        <taxon>Hevea</taxon>
    </lineage>
</organism>
<dbReference type="Gene3D" id="2.40.70.10">
    <property type="entry name" value="Acid Proteases"/>
    <property type="match status" value="1"/>
</dbReference>
<dbReference type="Gene3D" id="1.10.340.70">
    <property type="match status" value="1"/>
</dbReference>
<gene>
    <name evidence="2" type="ORF">GH714_043997</name>
</gene>
<evidence type="ECO:0000259" key="1">
    <source>
        <dbReference type="Pfam" id="PF17921"/>
    </source>
</evidence>
<comment type="caution">
    <text evidence="2">The sequence shown here is derived from an EMBL/GenBank/DDBJ whole genome shotgun (WGS) entry which is preliminary data.</text>
</comment>
<keyword evidence="3" id="KW-1185">Reference proteome</keyword>
<sequence>MNAVRAKVATGETTKARPIPKLQPGKALIFVGAKVNGVDTKALLDSGANQNLISVEEAARLGLKVAKEPGCMKAVDQPAKPLFGVAHEVLAKIIVAVERQPVQGGVLSAMQVAKGVKKGEETFLVAYKEEAKEGKTRRFWEQDGLIYTIGNRLFIPRWGNLRKELLKECHDSMWAGHPGMQRTMALISRSYYWPRMEEDVEGYVRTCLVCQQDKVEQRQPAGLLEPLPTPNAHGTV</sequence>
<dbReference type="InterPro" id="IPR052160">
    <property type="entry name" value="Gypsy_RT_Integrase-like"/>
</dbReference>
<protein>
    <recommendedName>
        <fullName evidence="1">Integrase zinc-binding domain-containing protein</fullName>
    </recommendedName>
</protein>
<dbReference type="Pfam" id="PF13650">
    <property type="entry name" value="Asp_protease_2"/>
    <property type="match status" value="1"/>
</dbReference>
<dbReference type="Proteomes" id="UP000467840">
    <property type="component" value="Unassembled WGS sequence"/>
</dbReference>
<dbReference type="InterPro" id="IPR021109">
    <property type="entry name" value="Peptidase_aspartic_dom_sf"/>
</dbReference>